<protein>
    <submittedName>
        <fullName evidence="2">Uncharacterized protein LOC113798023</fullName>
    </submittedName>
</protein>
<dbReference type="Proteomes" id="UP000515146">
    <property type="component" value="Unplaced"/>
</dbReference>
<proteinExistence type="predicted"/>
<accession>A0A6P6YGC8</accession>
<keyword evidence="1" id="KW-1185">Reference proteome</keyword>
<gene>
    <name evidence="2" type="primary">LOC113798023</name>
</gene>
<organism evidence="1 2">
    <name type="scientific">Dermatophagoides pteronyssinus</name>
    <name type="common">European house dust mite</name>
    <dbReference type="NCBI Taxonomy" id="6956"/>
    <lineage>
        <taxon>Eukaryota</taxon>
        <taxon>Metazoa</taxon>
        <taxon>Ecdysozoa</taxon>
        <taxon>Arthropoda</taxon>
        <taxon>Chelicerata</taxon>
        <taxon>Arachnida</taxon>
        <taxon>Acari</taxon>
        <taxon>Acariformes</taxon>
        <taxon>Sarcoptiformes</taxon>
        <taxon>Astigmata</taxon>
        <taxon>Psoroptidia</taxon>
        <taxon>Analgoidea</taxon>
        <taxon>Pyroglyphidae</taxon>
        <taxon>Dermatophagoidinae</taxon>
        <taxon>Dermatophagoides</taxon>
    </lineage>
</organism>
<dbReference type="GeneID" id="113798023"/>
<evidence type="ECO:0000313" key="2">
    <source>
        <dbReference type="RefSeq" id="XP_027204302.1"/>
    </source>
</evidence>
<dbReference type="KEGG" id="dpte:113798023"/>
<dbReference type="AlphaFoldDB" id="A0A6P6YGC8"/>
<sequence>MYIPSNLSIALSIWPHRSSLNRKRSVHIIRLTTSSFDQLFTEESASSVSWIFSGGMLAFFILILMIFIIFCLMTHPKIRKRRTTIHSNDSSPESCIIPFDDEQQKNTNKMMMMKQNPPRVDSSNLQSLSLTNLDSLERIDLLRSSTKSSLKVIDKRRQP</sequence>
<reference evidence="2" key="1">
    <citation type="submission" date="2025-08" db="UniProtKB">
        <authorList>
            <consortium name="RefSeq"/>
        </authorList>
    </citation>
    <scope>IDENTIFICATION</scope>
    <source>
        <strain evidence="2">Airmid</strain>
    </source>
</reference>
<dbReference type="InParanoid" id="A0A6P6YGC8"/>
<dbReference type="RefSeq" id="XP_027204302.1">
    <property type="nucleotide sequence ID" value="XM_027348501.1"/>
</dbReference>
<name>A0A6P6YGC8_DERPT</name>
<evidence type="ECO:0000313" key="1">
    <source>
        <dbReference type="Proteomes" id="UP000515146"/>
    </source>
</evidence>